<sequence length="310" mass="31812">MITRTDVEAAGRRIAGRVRRTPLLAMDDGFGGTGWFKLEHLQHTGTFKARGAFNRILSAYEDETLDPSVGVVVASGGNAGLANAYAARSFGVPATVFVPENAPVVKVDKLRAYGAQVVLRGSEYAAAYEAAIEHAGRTGAVYCHAYDQPAIAAGAGTLGLEILEDLSDGVDTIVVAVGGGGLMAGVAAAAEGSATVVGVEPRTIPTLHDALAAGGPTDVNVSGIAADSLGARRIGDIAYAVATRTGVQSVLVGDDDIQRARRLLWDEYRIVVEHGAATAFAALVTGAYRPAQGERVAVVLCGANTDPATL</sequence>
<accession>A0A2S0WRZ8</accession>
<dbReference type="GO" id="GO:0009097">
    <property type="term" value="P:isoleucine biosynthetic process"/>
    <property type="evidence" value="ECO:0007669"/>
    <property type="project" value="TreeGrafter"/>
</dbReference>
<dbReference type="AlphaFoldDB" id="A0A2S0WRZ8"/>
<dbReference type="RefSeq" id="WP_108580827.1">
    <property type="nucleotide sequence ID" value="NZ_CP026952.1"/>
</dbReference>
<dbReference type="GO" id="GO:0006565">
    <property type="term" value="P:L-serine catabolic process"/>
    <property type="evidence" value="ECO:0007669"/>
    <property type="project" value="TreeGrafter"/>
</dbReference>
<dbReference type="Proteomes" id="UP000244384">
    <property type="component" value="Chromosome"/>
</dbReference>
<dbReference type="InterPro" id="IPR001926">
    <property type="entry name" value="TrpB-like_PALP"/>
</dbReference>
<proteinExistence type="predicted"/>
<dbReference type="InterPro" id="IPR036052">
    <property type="entry name" value="TrpB-like_PALP_sf"/>
</dbReference>
<dbReference type="NCBIfam" id="NF006094">
    <property type="entry name" value="PRK08246.1"/>
    <property type="match status" value="1"/>
</dbReference>
<dbReference type="GO" id="GO:0003941">
    <property type="term" value="F:L-serine ammonia-lyase activity"/>
    <property type="evidence" value="ECO:0007669"/>
    <property type="project" value="TreeGrafter"/>
</dbReference>
<dbReference type="Pfam" id="PF00291">
    <property type="entry name" value="PALP"/>
    <property type="match status" value="1"/>
</dbReference>
<dbReference type="PANTHER" id="PTHR48078:SF6">
    <property type="entry name" value="L-THREONINE DEHYDRATASE CATABOLIC TDCB"/>
    <property type="match status" value="1"/>
</dbReference>
<keyword evidence="2" id="KW-0663">Pyridoxal phosphate</keyword>
<evidence type="ECO:0000313" key="4">
    <source>
        <dbReference type="EMBL" id="AWB94116.1"/>
    </source>
</evidence>
<name>A0A2S0WRZ8_9ACTN</name>
<dbReference type="KEGG" id="aez:C3E78_08860"/>
<dbReference type="CDD" id="cd01562">
    <property type="entry name" value="Thr-dehyd"/>
    <property type="match status" value="1"/>
</dbReference>
<protein>
    <submittedName>
        <fullName evidence="4">Threonine dehydratase</fullName>
        <ecNumber evidence="4">4.3.1.19</ecNumber>
    </submittedName>
</protein>
<evidence type="ECO:0000256" key="1">
    <source>
        <dbReference type="ARBA" id="ARBA00001933"/>
    </source>
</evidence>
<organism evidence="4 5">
    <name type="scientific">Aeromicrobium chenweiae</name>
    <dbReference type="NCBI Taxonomy" id="2079793"/>
    <lineage>
        <taxon>Bacteria</taxon>
        <taxon>Bacillati</taxon>
        <taxon>Actinomycetota</taxon>
        <taxon>Actinomycetes</taxon>
        <taxon>Propionibacteriales</taxon>
        <taxon>Nocardioidaceae</taxon>
        <taxon>Aeromicrobium</taxon>
    </lineage>
</organism>
<dbReference type="GO" id="GO:0006567">
    <property type="term" value="P:L-threonine catabolic process"/>
    <property type="evidence" value="ECO:0007669"/>
    <property type="project" value="TreeGrafter"/>
</dbReference>
<comment type="cofactor">
    <cofactor evidence="1">
        <name>pyridoxal 5'-phosphate</name>
        <dbReference type="ChEBI" id="CHEBI:597326"/>
    </cofactor>
</comment>
<dbReference type="Gene3D" id="3.40.50.1100">
    <property type="match status" value="2"/>
</dbReference>
<dbReference type="InterPro" id="IPR050147">
    <property type="entry name" value="Ser/Thr_Dehydratase"/>
</dbReference>
<reference evidence="5" key="1">
    <citation type="submission" date="2018-01" db="EMBL/GenBank/DDBJ databases">
        <authorList>
            <person name="Li J."/>
        </authorList>
    </citation>
    <scope>NUCLEOTIDE SEQUENCE [LARGE SCALE GENOMIC DNA]</scope>
    <source>
        <strain evidence="5">592</strain>
    </source>
</reference>
<dbReference type="PANTHER" id="PTHR48078">
    <property type="entry name" value="THREONINE DEHYDRATASE, MITOCHONDRIAL-RELATED"/>
    <property type="match status" value="1"/>
</dbReference>
<dbReference type="EMBL" id="CP026952">
    <property type="protein sequence ID" value="AWB94116.1"/>
    <property type="molecule type" value="Genomic_DNA"/>
</dbReference>
<keyword evidence="5" id="KW-1185">Reference proteome</keyword>
<gene>
    <name evidence="4" type="ORF">C3E78_08860</name>
</gene>
<evidence type="ECO:0000256" key="2">
    <source>
        <dbReference type="ARBA" id="ARBA00022898"/>
    </source>
</evidence>
<dbReference type="OrthoDB" id="9811476at2"/>
<keyword evidence="3 4" id="KW-0456">Lyase</keyword>
<dbReference type="GO" id="GO:0004794">
    <property type="term" value="F:threonine deaminase activity"/>
    <property type="evidence" value="ECO:0007669"/>
    <property type="project" value="UniProtKB-EC"/>
</dbReference>
<dbReference type="SUPFAM" id="SSF53686">
    <property type="entry name" value="Tryptophan synthase beta subunit-like PLP-dependent enzymes"/>
    <property type="match status" value="1"/>
</dbReference>
<accession>A0A5F2EPL6</accession>
<evidence type="ECO:0000256" key="3">
    <source>
        <dbReference type="ARBA" id="ARBA00023239"/>
    </source>
</evidence>
<evidence type="ECO:0000313" key="5">
    <source>
        <dbReference type="Proteomes" id="UP000244384"/>
    </source>
</evidence>
<dbReference type="EC" id="4.3.1.19" evidence="4"/>